<dbReference type="Proteomes" id="UP000886998">
    <property type="component" value="Unassembled WGS sequence"/>
</dbReference>
<evidence type="ECO:0000313" key="2">
    <source>
        <dbReference type="Proteomes" id="UP000886998"/>
    </source>
</evidence>
<accession>A0A8X7BWY2</accession>
<keyword evidence="2" id="KW-1185">Reference proteome</keyword>
<name>A0A8X7BWY2_9ARAC</name>
<reference evidence="1" key="1">
    <citation type="submission" date="2020-08" db="EMBL/GenBank/DDBJ databases">
        <title>Multicomponent nature underlies the extraordinary mechanical properties of spider dragline silk.</title>
        <authorList>
            <person name="Kono N."/>
            <person name="Nakamura H."/>
            <person name="Mori M."/>
            <person name="Yoshida Y."/>
            <person name="Ohtoshi R."/>
            <person name="Malay A.D."/>
            <person name="Moran D.A.P."/>
            <person name="Tomita M."/>
            <person name="Numata K."/>
            <person name="Arakawa K."/>
        </authorList>
    </citation>
    <scope>NUCLEOTIDE SEQUENCE</scope>
</reference>
<protein>
    <submittedName>
        <fullName evidence="1">Uncharacterized protein</fullName>
    </submittedName>
</protein>
<sequence length="120" mass="13912">MIYIMAFPCNKLTTHSNAFFSGNIVLYVDKKPPLKTGNRCRKDRLEHVTILRYSISELGFVQCNLFSQSEFRFPMNDKSIFCISPGERGKIWYDQLSLFSSQRCAIDDIERSLGKSQNMK</sequence>
<dbReference type="EMBL" id="BMAV01006313">
    <property type="protein sequence ID" value="GFY48106.1"/>
    <property type="molecule type" value="Genomic_DNA"/>
</dbReference>
<gene>
    <name evidence="1" type="ORF">TNIN_376431</name>
</gene>
<comment type="caution">
    <text evidence="1">The sequence shown here is derived from an EMBL/GenBank/DDBJ whole genome shotgun (WGS) entry which is preliminary data.</text>
</comment>
<proteinExistence type="predicted"/>
<evidence type="ECO:0000313" key="1">
    <source>
        <dbReference type="EMBL" id="GFY48106.1"/>
    </source>
</evidence>
<organism evidence="1 2">
    <name type="scientific">Trichonephila inaurata madagascariensis</name>
    <dbReference type="NCBI Taxonomy" id="2747483"/>
    <lineage>
        <taxon>Eukaryota</taxon>
        <taxon>Metazoa</taxon>
        <taxon>Ecdysozoa</taxon>
        <taxon>Arthropoda</taxon>
        <taxon>Chelicerata</taxon>
        <taxon>Arachnida</taxon>
        <taxon>Araneae</taxon>
        <taxon>Araneomorphae</taxon>
        <taxon>Entelegynae</taxon>
        <taxon>Araneoidea</taxon>
        <taxon>Nephilidae</taxon>
        <taxon>Trichonephila</taxon>
        <taxon>Trichonephila inaurata</taxon>
    </lineage>
</organism>
<dbReference type="AlphaFoldDB" id="A0A8X7BWY2"/>